<feature type="transmembrane region" description="Helical" evidence="1">
    <location>
        <begin position="61"/>
        <end position="81"/>
    </location>
</feature>
<dbReference type="VEuPathDB" id="HostDB:ENSMMUG00000057502"/>
<reference evidence="2" key="4">
    <citation type="submission" date="2025-09" db="UniProtKB">
        <authorList>
            <consortium name="Ensembl"/>
        </authorList>
    </citation>
    <scope>IDENTIFICATION</scope>
    <source>
        <strain evidence="2">17573</strain>
    </source>
</reference>
<keyword evidence="1" id="KW-1133">Transmembrane helix</keyword>
<evidence type="ECO:0000313" key="2">
    <source>
        <dbReference type="Ensembl" id="ENSMMUP00000063610.1"/>
    </source>
</evidence>
<dbReference type="InParanoid" id="A0A5F7ZG62"/>
<accession>A0A5F7ZG62</accession>
<proteinExistence type="predicted"/>
<organism evidence="2 3">
    <name type="scientific">Macaca mulatta</name>
    <name type="common">Rhesus macaque</name>
    <dbReference type="NCBI Taxonomy" id="9544"/>
    <lineage>
        <taxon>Eukaryota</taxon>
        <taxon>Metazoa</taxon>
        <taxon>Chordata</taxon>
        <taxon>Craniata</taxon>
        <taxon>Vertebrata</taxon>
        <taxon>Euteleostomi</taxon>
        <taxon>Mammalia</taxon>
        <taxon>Eutheria</taxon>
        <taxon>Euarchontoglires</taxon>
        <taxon>Primates</taxon>
        <taxon>Haplorrhini</taxon>
        <taxon>Catarrhini</taxon>
        <taxon>Cercopithecidae</taxon>
        <taxon>Cercopithecinae</taxon>
        <taxon>Macaca</taxon>
    </lineage>
</organism>
<keyword evidence="1" id="KW-0812">Transmembrane</keyword>
<reference evidence="2" key="3">
    <citation type="submission" date="2025-08" db="UniProtKB">
        <authorList>
            <consortium name="Ensembl"/>
        </authorList>
    </citation>
    <scope>IDENTIFICATION</scope>
    <source>
        <strain evidence="2">17573</strain>
    </source>
</reference>
<feature type="transmembrane region" description="Helical" evidence="1">
    <location>
        <begin position="107"/>
        <end position="129"/>
    </location>
</feature>
<evidence type="ECO:0000256" key="1">
    <source>
        <dbReference type="SAM" id="Phobius"/>
    </source>
</evidence>
<keyword evidence="3" id="KW-1185">Reference proteome</keyword>
<reference evidence="2" key="2">
    <citation type="submission" date="2019-01" db="EMBL/GenBank/DDBJ databases">
        <authorList>
            <person name="Graves T."/>
            <person name="Eichler E.E."/>
            <person name="Wilson R.K."/>
        </authorList>
    </citation>
    <scope>NUCLEOTIDE SEQUENCE [LARGE SCALE GENOMIC DNA]</scope>
    <source>
        <strain evidence="2">17573</strain>
    </source>
</reference>
<name>A0A5F7ZG62_MACMU</name>
<keyword evidence="1" id="KW-0472">Membrane</keyword>
<dbReference type="Proteomes" id="UP000006718">
    <property type="component" value="Chromosome 2"/>
</dbReference>
<reference evidence="3" key="1">
    <citation type="journal article" date="2007" name="Science">
        <title>Evolutionary and biomedical insights from the rhesus macaque genome.</title>
        <authorList>
            <person name="Gibbs R.A."/>
            <person name="Rogers J."/>
            <person name="Katze M.G."/>
            <person name="Bumgarner R."/>
            <person name="Weinstock G.M."/>
            <person name="Mardis E.R."/>
            <person name="Remington K.A."/>
            <person name="Strausberg R.L."/>
            <person name="Venter J.C."/>
            <person name="Wilson R.K."/>
            <person name="Batzer M.A."/>
            <person name="Bustamante C.D."/>
            <person name="Eichler E.E."/>
            <person name="Hahn M.W."/>
            <person name="Hardison R.C."/>
            <person name="Makova K.D."/>
            <person name="Miller W."/>
            <person name="Milosavljevic A."/>
            <person name="Palermo R.E."/>
            <person name="Siepel A."/>
            <person name="Sikela J.M."/>
            <person name="Attaway T."/>
            <person name="Bell S."/>
            <person name="Bernard K.E."/>
            <person name="Buhay C.J."/>
            <person name="Chandrabose M.N."/>
            <person name="Dao M."/>
            <person name="Davis C."/>
            <person name="Delehaunty K.D."/>
            <person name="Ding Y."/>
            <person name="Dinh H.H."/>
            <person name="Dugan-Rocha S."/>
            <person name="Fulton L.A."/>
            <person name="Gabisi R.A."/>
            <person name="Garner T.T."/>
            <person name="Godfrey J."/>
            <person name="Hawes A.C."/>
            <person name="Hernandez J."/>
            <person name="Hines S."/>
            <person name="Holder M."/>
            <person name="Hume J."/>
            <person name="Jhangiani S.N."/>
            <person name="Joshi V."/>
            <person name="Khan Z.M."/>
            <person name="Kirkness E.F."/>
            <person name="Cree A."/>
            <person name="Fowler R.G."/>
            <person name="Lee S."/>
            <person name="Lewis L.R."/>
            <person name="Li Z."/>
            <person name="Liu Y.-S."/>
            <person name="Moore S.M."/>
            <person name="Muzny D."/>
            <person name="Nazareth L.V."/>
            <person name="Ngo D.N."/>
            <person name="Okwuonu G.O."/>
            <person name="Pai G."/>
            <person name="Parker D."/>
            <person name="Paul H.A."/>
            <person name="Pfannkoch C."/>
            <person name="Pohl C.S."/>
            <person name="Rogers Y.-H.C."/>
            <person name="Ruiz S.J."/>
            <person name="Sabo A."/>
            <person name="Santibanez J."/>
            <person name="Schneider B.W."/>
            <person name="Smith S.M."/>
            <person name="Sodergren E."/>
            <person name="Svatek A.F."/>
            <person name="Utterback T.R."/>
            <person name="Vattathil S."/>
            <person name="Warren W."/>
            <person name="White C.S."/>
            <person name="Chinwalla A.T."/>
            <person name="Feng Y."/>
            <person name="Halpern A.L."/>
            <person name="Hillier L.W."/>
            <person name="Huang X."/>
            <person name="Minx P."/>
            <person name="Nelson J.O."/>
            <person name="Pepin K.H."/>
            <person name="Qin X."/>
            <person name="Sutton G.G."/>
            <person name="Venter E."/>
            <person name="Walenz B.P."/>
            <person name="Wallis J.W."/>
            <person name="Worley K.C."/>
            <person name="Yang S.-P."/>
            <person name="Jones S.M."/>
            <person name="Marra M.A."/>
            <person name="Rocchi M."/>
            <person name="Schein J.E."/>
            <person name="Baertsch R."/>
            <person name="Clarke L."/>
            <person name="Csuros M."/>
            <person name="Glasscock J."/>
            <person name="Harris R.A."/>
            <person name="Havlak P."/>
            <person name="Jackson A.R."/>
            <person name="Jiang H."/>
            <person name="Liu Y."/>
            <person name="Messina D.N."/>
            <person name="Shen Y."/>
            <person name="Song H.X.-Z."/>
            <person name="Wylie T."/>
            <person name="Zhang L."/>
            <person name="Birney E."/>
            <person name="Han K."/>
            <person name="Konkel M.K."/>
            <person name="Lee J."/>
            <person name="Smit A.F.A."/>
            <person name="Ullmer B."/>
            <person name="Wang H."/>
            <person name="Xing J."/>
            <person name="Burhans R."/>
            <person name="Cheng Z."/>
            <person name="Karro J.E."/>
            <person name="Ma J."/>
            <person name="Raney B."/>
            <person name="She X."/>
            <person name="Cox M.J."/>
            <person name="Demuth J.P."/>
            <person name="Dumas L.J."/>
            <person name="Han S.-G."/>
            <person name="Hopkins J."/>
            <person name="Karimpour-Fard A."/>
            <person name="Kim Y.H."/>
            <person name="Pollack J.R."/>
            <person name="Vinar T."/>
            <person name="Addo-Quaye C."/>
            <person name="Degenhardt J."/>
            <person name="Denby A."/>
            <person name="Hubisz M.J."/>
            <person name="Indap A."/>
            <person name="Kosiol C."/>
            <person name="Lahn B.T."/>
            <person name="Lawson H.A."/>
            <person name="Marklein A."/>
            <person name="Nielsen R."/>
            <person name="Vallender E.J."/>
            <person name="Clark A.G."/>
            <person name="Ferguson B."/>
            <person name="Hernandez R.D."/>
            <person name="Hirani K."/>
            <person name="Kehrer-Sawatzki H."/>
            <person name="Kolb J."/>
            <person name="Patil S."/>
            <person name="Pu L.-L."/>
            <person name="Ren Y."/>
            <person name="Smith D.G."/>
            <person name="Wheeler D.A."/>
            <person name="Schenck I."/>
            <person name="Ball E.V."/>
            <person name="Chen R."/>
            <person name="Cooper D.N."/>
            <person name="Giardine B."/>
            <person name="Hsu F."/>
            <person name="Kent W.J."/>
            <person name="Lesk A."/>
            <person name="Nelson D.L."/>
            <person name="O'brien W.E."/>
            <person name="Pruefer K."/>
            <person name="Stenson P.D."/>
            <person name="Wallace J.C."/>
            <person name="Ke H."/>
            <person name="Liu X.-M."/>
            <person name="Wang P."/>
            <person name="Xiang A.P."/>
            <person name="Yang F."/>
            <person name="Barber G.P."/>
            <person name="Haussler D."/>
            <person name="Karolchik D."/>
            <person name="Kern A.D."/>
            <person name="Kuhn R.M."/>
            <person name="Smith K.E."/>
            <person name="Zwieg A.S."/>
        </authorList>
    </citation>
    <scope>NUCLEOTIDE SEQUENCE [LARGE SCALE GENOMIC DNA]</scope>
    <source>
        <strain evidence="3">17573</strain>
    </source>
</reference>
<dbReference type="AlphaFoldDB" id="A0A5F7ZG62"/>
<sequence length="135" mass="15482">MFLIWLSAWMLLLYRNAADFLMLILYPKTSLKLFINSSSFWVEIVGISRHRIMLSIKRDSLTFSLPIWMPFVPFSCLIALARTSSTMLNRNGKHEHRCRVPVLKGNASSFCLFSLVLAVGLSQMALVILRYVPPM</sequence>
<dbReference type="GeneTree" id="ENSGT01150000287845"/>
<dbReference type="Ensembl" id="ENSMMUT00000102849.1">
    <property type="protein sequence ID" value="ENSMMUP00000063610.1"/>
    <property type="gene ID" value="ENSMMUG00000057502.1"/>
</dbReference>
<protein>
    <submittedName>
        <fullName evidence="2">Uncharacterized protein</fullName>
    </submittedName>
</protein>
<evidence type="ECO:0000313" key="3">
    <source>
        <dbReference type="Proteomes" id="UP000006718"/>
    </source>
</evidence>
<dbReference type="OMA" id="NGKHEHR"/>